<dbReference type="SUPFAM" id="SSF103473">
    <property type="entry name" value="MFS general substrate transporter"/>
    <property type="match status" value="1"/>
</dbReference>
<dbReference type="InterPro" id="IPR036259">
    <property type="entry name" value="MFS_trans_sf"/>
</dbReference>
<reference evidence="8" key="1">
    <citation type="submission" date="2022-04" db="EMBL/GenBank/DDBJ databases">
        <title>Hymenobacter sp. isolated from the air.</title>
        <authorList>
            <person name="Won M."/>
            <person name="Lee C.-M."/>
            <person name="Woen H.-Y."/>
            <person name="Kwon S.-W."/>
        </authorList>
    </citation>
    <scope>NUCLEOTIDE SEQUENCE</scope>
    <source>
        <strain evidence="8">5116S-3</strain>
    </source>
</reference>
<dbReference type="PANTHER" id="PTHR43124">
    <property type="entry name" value="PURINE EFFLUX PUMP PBUE"/>
    <property type="match status" value="1"/>
</dbReference>
<keyword evidence="9" id="KW-1185">Reference proteome</keyword>
<evidence type="ECO:0000256" key="6">
    <source>
        <dbReference type="SAM" id="Phobius"/>
    </source>
</evidence>
<dbReference type="InterPro" id="IPR020846">
    <property type="entry name" value="MFS_dom"/>
</dbReference>
<dbReference type="GO" id="GO:0022857">
    <property type="term" value="F:transmembrane transporter activity"/>
    <property type="evidence" value="ECO:0007669"/>
    <property type="project" value="InterPro"/>
</dbReference>
<dbReference type="EMBL" id="CP095046">
    <property type="protein sequence ID" value="UOQ75009.1"/>
    <property type="molecule type" value="Genomic_DNA"/>
</dbReference>
<dbReference type="AlphaFoldDB" id="A0A8T9QHE3"/>
<sequence length="123" mass="13596">MGLLPSISQDLRVTIPEVGYVISAYALGVVVGAPMLTVLGRNLAPKQLLMLLMVLFTVFNTLSAFAPTNTVLFFTRLLAGLPHGAFFGWGRWWQVGWHSKASRHRPFQPCLLALRSLICSPCR</sequence>
<gene>
    <name evidence="8" type="ORF">MUN79_15650</name>
</gene>
<dbReference type="Gene3D" id="1.20.1250.20">
    <property type="entry name" value="MFS general substrate transporter like domains"/>
    <property type="match status" value="1"/>
</dbReference>
<dbReference type="Proteomes" id="UP000831796">
    <property type="component" value="Chromosome"/>
</dbReference>
<evidence type="ECO:0000256" key="1">
    <source>
        <dbReference type="ARBA" id="ARBA00004651"/>
    </source>
</evidence>
<dbReference type="InterPro" id="IPR050189">
    <property type="entry name" value="MFS_Efflux_Transporters"/>
</dbReference>
<keyword evidence="3 6" id="KW-0812">Transmembrane</keyword>
<dbReference type="KEGG" id="hcu:MUN79_15650"/>
<feature type="domain" description="Major facilitator superfamily (MFS) profile" evidence="7">
    <location>
        <begin position="1"/>
        <end position="123"/>
    </location>
</feature>
<evidence type="ECO:0000256" key="3">
    <source>
        <dbReference type="ARBA" id="ARBA00022692"/>
    </source>
</evidence>
<evidence type="ECO:0000256" key="4">
    <source>
        <dbReference type="ARBA" id="ARBA00022989"/>
    </source>
</evidence>
<dbReference type="Pfam" id="PF07690">
    <property type="entry name" value="MFS_1"/>
    <property type="match status" value="1"/>
</dbReference>
<feature type="transmembrane region" description="Helical" evidence="6">
    <location>
        <begin position="48"/>
        <end position="67"/>
    </location>
</feature>
<dbReference type="GO" id="GO:0005886">
    <property type="term" value="C:plasma membrane"/>
    <property type="evidence" value="ECO:0007669"/>
    <property type="project" value="UniProtKB-SubCell"/>
</dbReference>
<evidence type="ECO:0000259" key="7">
    <source>
        <dbReference type="PROSITE" id="PS50850"/>
    </source>
</evidence>
<dbReference type="InterPro" id="IPR011701">
    <property type="entry name" value="MFS"/>
</dbReference>
<keyword evidence="4 6" id="KW-1133">Transmembrane helix</keyword>
<keyword evidence="2" id="KW-1003">Cell membrane</keyword>
<accession>A0A8T9QHE3</accession>
<evidence type="ECO:0000313" key="9">
    <source>
        <dbReference type="Proteomes" id="UP000831796"/>
    </source>
</evidence>
<dbReference type="PROSITE" id="PS50850">
    <property type="entry name" value="MFS"/>
    <property type="match status" value="1"/>
</dbReference>
<evidence type="ECO:0000313" key="8">
    <source>
        <dbReference type="EMBL" id="UOQ75009.1"/>
    </source>
</evidence>
<evidence type="ECO:0000256" key="2">
    <source>
        <dbReference type="ARBA" id="ARBA00022475"/>
    </source>
</evidence>
<evidence type="ECO:0000256" key="5">
    <source>
        <dbReference type="ARBA" id="ARBA00023136"/>
    </source>
</evidence>
<organism evidence="8 9">
    <name type="scientific">Hymenobacter cellulosilyticus</name>
    <dbReference type="NCBI Taxonomy" id="2932248"/>
    <lineage>
        <taxon>Bacteria</taxon>
        <taxon>Pseudomonadati</taxon>
        <taxon>Bacteroidota</taxon>
        <taxon>Cytophagia</taxon>
        <taxon>Cytophagales</taxon>
        <taxon>Hymenobacteraceae</taxon>
        <taxon>Hymenobacter</taxon>
    </lineage>
</organism>
<comment type="subcellular location">
    <subcellularLocation>
        <location evidence="1">Cell membrane</location>
        <topology evidence="1">Multi-pass membrane protein</topology>
    </subcellularLocation>
</comment>
<feature type="transmembrane region" description="Helical" evidence="6">
    <location>
        <begin position="20"/>
        <end position="39"/>
    </location>
</feature>
<name>A0A8T9QHE3_9BACT</name>
<dbReference type="PANTHER" id="PTHR43124:SF3">
    <property type="entry name" value="CHLORAMPHENICOL EFFLUX PUMP RV0191"/>
    <property type="match status" value="1"/>
</dbReference>
<protein>
    <submittedName>
        <fullName evidence="8">MFS transporter</fullName>
    </submittedName>
</protein>
<proteinExistence type="predicted"/>
<keyword evidence="5 6" id="KW-0472">Membrane</keyword>